<protein>
    <submittedName>
        <fullName evidence="4">GNAT family N-acetyltransferase</fullName>
        <ecNumber evidence="4">2.3.-.-</ecNumber>
    </submittedName>
</protein>
<accession>A0ABV8XP14</accession>
<organism evidence="4 5">
    <name type="scientific">Deinococcus navajonensis</name>
    <dbReference type="NCBI Taxonomy" id="309884"/>
    <lineage>
        <taxon>Bacteria</taxon>
        <taxon>Thermotogati</taxon>
        <taxon>Deinococcota</taxon>
        <taxon>Deinococci</taxon>
        <taxon>Deinococcales</taxon>
        <taxon>Deinococcaceae</taxon>
        <taxon>Deinococcus</taxon>
    </lineage>
</organism>
<keyword evidence="1 4" id="KW-0808">Transferase</keyword>
<evidence type="ECO:0000313" key="5">
    <source>
        <dbReference type="Proteomes" id="UP001595998"/>
    </source>
</evidence>
<feature type="domain" description="N-acetyltransferase" evidence="3">
    <location>
        <begin position="183"/>
        <end position="328"/>
    </location>
</feature>
<keyword evidence="5" id="KW-1185">Reference proteome</keyword>
<evidence type="ECO:0000313" key="4">
    <source>
        <dbReference type="EMBL" id="MFC4426614.1"/>
    </source>
</evidence>
<dbReference type="EC" id="2.3.-.-" evidence="4"/>
<evidence type="ECO:0000259" key="3">
    <source>
        <dbReference type="PROSITE" id="PS51186"/>
    </source>
</evidence>
<dbReference type="Proteomes" id="UP001595998">
    <property type="component" value="Unassembled WGS sequence"/>
</dbReference>
<dbReference type="RefSeq" id="WP_380039264.1">
    <property type="nucleotide sequence ID" value="NZ_JBHSEH010000009.1"/>
</dbReference>
<gene>
    <name evidence="4" type="ORF">ACFOZ9_10345</name>
</gene>
<sequence length="328" mass="36250">MTQSTLHHPLTIRPGTDADVPTMARIMSEVQPAHPWTPETLAYELKVLREHPRQPHDAHWIAEQDGEAVAVASVLQFPGMFHPDRYHAELMVRPAARGHGVGTRLAAVLEEHLRARGAQEVLAGAYENQPEALDFLTRRGFTEAMRYYDNVLDLSHFDPASWEGHGVLPEGVRLVSLAALEQELGQEAARRAFHAGFAEAREDVPRTGEASPLTFEDFQKRFDSPLVFSQGILLAVTDAGEVVGLSELWRAEADPARLNTGLTGTRRAWRRRGLALALKLAAIGVAREAGAREVWTGNATTNAPMLALNDRLGFRPRPAFIEFRWGGV</sequence>
<dbReference type="GO" id="GO:0016746">
    <property type="term" value="F:acyltransferase activity"/>
    <property type="evidence" value="ECO:0007669"/>
    <property type="project" value="UniProtKB-KW"/>
</dbReference>
<evidence type="ECO:0000256" key="2">
    <source>
        <dbReference type="ARBA" id="ARBA00023315"/>
    </source>
</evidence>
<proteinExistence type="predicted"/>
<name>A0ABV8XP14_9DEIO</name>
<evidence type="ECO:0000256" key="1">
    <source>
        <dbReference type="ARBA" id="ARBA00022679"/>
    </source>
</evidence>
<comment type="caution">
    <text evidence="4">The sequence shown here is derived from an EMBL/GenBank/DDBJ whole genome shotgun (WGS) entry which is preliminary data.</text>
</comment>
<dbReference type="PANTHER" id="PTHR43877:SF6">
    <property type="entry name" value="GCN5-RELATED N-ACETYLTRANSFERASE"/>
    <property type="match status" value="1"/>
</dbReference>
<dbReference type="SUPFAM" id="SSF55729">
    <property type="entry name" value="Acyl-CoA N-acyltransferases (Nat)"/>
    <property type="match status" value="2"/>
</dbReference>
<keyword evidence="2 4" id="KW-0012">Acyltransferase</keyword>
<dbReference type="CDD" id="cd04301">
    <property type="entry name" value="NAT_SF"/>
    <property type="match status" value="1"/>
</dbReference>
<dbReference type="InterPro" id="IPR016181">
    <property type="entry name" value="Acyl_CoA_acyltransferase"/>
</dbReference>
<dbReference type="PROSITE" id="PS51186">
    <property type="entry name" value="GNAT"/>
    <property type="match status" value="2"/>
</dbReference>
<feature type="domain" description="N-acetyltransferase" evidence="3">
    <location>
        <begin position="10"/>
        <end position="159"/>
    </location>
</feature>
<dbReference type="PANTHER" id="PTHR43877">
    <property type="entry name" value="AMINOALKYLPHOSPHONATE N-ACETYLTRANSFERASE-RELATED-RELATED"/>
    <property type="match status" value="1"/>
</dbReference>
<reference evidence="5" key="1">
    <citation type="journal article" date="2019" name="Int. J. Syst. Evol. Microbiol.">
        <title>The Global Catalogue of Microorganisms (GCM) 10K type strain sequencing project: providing services to taxonomists for standard genome sequencing and annotation.</title>
        <authorList>
            <consortium name="The Broad Institute Genomics Platform"/>
            <consortium name="The Broad Institute Genome Sequencing Center for Infectious Disease"/>
            <person name="Wu L."/>
            <person name="Ma J."/>
        </authorList>
    </citation>
    <scope>NUCLEOTIDE SEQUENCE [LARGE SCALE GENOMIC DNA]</scope>
    <source>
        <strain evidence="5">CCUG 56029</strain>
    </source>
</reference>
<dbReference type="Gene3D" id="3.40.630.30">
    <property type="match status" value="1"/>
</dbReference>
<dbReference type="EMBL" id="JBHSEH010000009">
    <property type="protein sequence ID" value="MFC4426614.1"/>
    <property type="molecule type" value="Genomic_DNA"/>
</dbReference>
<dbReference type="Pfam" id="PF00583">
    <property type="entry name" value="Acetyltransf_1"/>
    <property type="match status" value="2"/>
</dbReference>
<dbReference type="InterPro" id="IPR000182">
    <property type="entry name" value="GNAT_dom"/>
</dbReference>
<dbReference type="InterPro" id="IPR050832">
    <property type="entry name" value="Bact_Acetyltransf"/>
</dbReference>